<proteinExistence type="predicted"/>
<evidence type="ECO:0000313" key="2">
    <source>
        <dbReference type="Proteomes" id="UP001374535"/>
    </source>
</evidence>
<name>A0AAQ3S0Z1_VIGMU</name>
<sequence length="102" mass="11996">MTIWLVTFSFEAFFRWPQFCGTVQSLKKNETFLLWALRDRKTLDSEVGPIEKFMVHYFLLFETCHLVNAAPLKKELRSCTRKWALLKPSQMEKGSSSDIMSK</sequence>
<protein>
    <submittedName>
        <fullName evidence="1">Uncharacterized protein</fullName>
    </submittedName>
</protein>
<reference evidence="1 2" key="1">
    <citation type="journal article" date="2023" name="Life. Sci Alliance">
        <title>Evolutionary insights into 3D genome organization and epigenetic landscape of Vigna mungo.</title>
        <authorList>
            <person name="Junaid A."/>
            <person name="Singh B."/>
            <person name="Bhatia S."/>
        </authorList>
    </citation>
    <scope>NUCLEOTIDE SEQUENCE [LARGE SCALE GENOMIC DNA]</scope>
    <source>
        <strain evidence="1">Urdbean</strain>
    </source>
</reference>
<keyword evidence="2" id="KW-1185">Reference proteome</keyword>
<dbReference type="Proteomes" id="UP001374535">
    <property type="component" value="Chromosome 5"/>
</dbReference>
<accession>A0AAQ3S0Z1</accession>
<dbReference type="AlphaFoldDB" id="A0AAQ3S0Z1"/>
<evidence type="ECO:0000313" key="1">
    <source>
        <dbReference type="EMBL" id="WVZ12483.1"/>
    </source>
</evidence>
<dbReference type="EMBL" id="CP144696">
    <property type="protein sequence ID" value="WVZ12483.1"/>
    <property type="molecule type" value="Genomic_DNA"/>
</dbReference>
<organism evidence="1 2">
    <name type="scientific">Vigna mungo</name>
    <name type="common">Black gram</name>
    <name type="synonym">Phaseolus mungo</name>
    <dbReference type="NCBI Taxonomy" id="3915"/>
    <lineage>
        <taxon>Eukaryota</taxon>
        <taxon>Viridiplantae</taxon>
        <taxon>Streptophyta</taxon>
        <taxon>Embryophyta</taxon>
        <taxon>Tracheophyta</taxon>
        <taxon>Spermatophyta</taxon>
        <taxon>Magnoliopsida</taxon>
        <taxon>eudicotyledons</taxon>
        <taxon>Gunneridae</taxon>
        <taxon>Pentapetalae</taxon>
        <taxon>rosids</taxon>
        <taxon>fabids</taxon>
        <taxon>Fabales</taxon>
        <taxon>Fabaceae</taxon>
        <taxon>Papilionoideae</taxon>
        <taxon>50 kb inversion clade</taxon>
        <taxon>NPAAA clade</taxon>
        <taxon>indigoferoid/millettioid clade</taxon>
        <taxon>Phaseoleae</taxon>
        <taxon>Vigna</taxon>
    </lineage>
</organism>
<gene>
    <name evidence="1" type="ORF">V8G54_017013</name>
</gene>